<dbReference type="Proteomes" id="UP000770661">
    <property type="component" value="Unassembled WGS sequence"/>
</dbReference>
<dbReference type="EMBL" id="JACEEZ010012668">
    <property type="protein sequence ID" value="KAG0720552.1"/>
    <property type="molecule type" value="Genomic_DNA"/>
</dbReference>
<dbReference type="GO" id="GO:0003676">
    <property type="term" value="F:nucleic acid binding"/>
    <property type="evidence" value="ECO:0007669"/>
    <property type="project" value="InterPro"/>
</dbReference>
<protein>
    <recommendedName>
        <fullName evidence="1">RNase H type-1 domain-containing protein</fullName>
    </recommendedName>
</protein>
<dbReference type="SUPFAM" id="SSF53098">
    <property type="entry name" value="Ribonuclease H-like"/>
    <property type="match status" value="1"/>
</dbReference>
<dbReference type="InterPro" id="IPR012337">
    <property type="entry name" value="RNaseH-like_sf"/>
</dbReference>
<accession>A0A8J4Y4H4</accession>
<evidence type="ECO:0000259" key="1">
    <source>
        <dbReference type="PROSITE" id="PS50879"/>
    </source>
</evidence>
<keyword evidence="3" id="KW-1185">Reference proteome</keyword>
<sequence length="423" mass="46683">MARYLKTHPNSTLAAHLRHCFQRPPNTRPDGDWVHAMADAARALGVADLVRCDPDLAIPDHFPPPPWAPKTFQVILPSRTHPKQQPPALLRQESLATIAPLSTLATRLYFTDGSAGENGKSGSVFVSGALQRSLRLPENSSAFQAELVALLSALHHACESPVPEIHLFTDSLSALHSLNATTFKDNVQLLSSTHHHLLTLYRLNSDVFLHWVPSHVSVSGNKRADEAARRASTAPEVTFPLLPSYAQIKSSVNRAALQASQLLLNDAMEHGSRSATWYITATRQTPHLHLSRFTPPVVRQLVRLRLGFHCSTQILGDDPAPCPHCFAEPQNSLEHYLLHCPASHSIRHLIPASPEPEYSLSDTNVMVTAVIMETTEATRQIIVSLHNESYSVWDIARRCGVHRNCPPIDSAHIRAIVDQICEA</sequence>
<dbReference type="CDD" id="cd09276">
    <property type="entry name" value="Rnase_HI_RT_non_LTR"/>
    <property type="match status" value="1"/>
</dbReference>
<dbReference type="Gene3D" id="3.30.420.10">
    <property type="entry name" value="Ribonuclease H-like superfamily/Ribonuclease H"/>
    <property type="match status" value="1"/>
</dbReference>
<feature type="domain" description="RNase H type-1" evidence="1">
    <location>
        <begin position="103"/>
        <end position="233"/>
    </location>
</feature>
<comment type="caution">
    <text evidence="2">The sequence shown here is derived from an EMBL/GenBank/DDBJ whole genome shotgun (WGS) entry which is preliminary data.</text>
</comment>
<dbReference type="InterPro" id="IPR036397">
    <property type="entry name" value="RNaseH_sf"/>
</dbReference>
<evidence type="ECO:0000313" key="3">
    <source>
        <dbReference type="Proteomes" id="UP000770661"/>
    </source>
</evidence>
<dbReference type="PROSITE" id="PS50879">
    <property type="entry name" value="RNASE_H_1"/>
    <property type="match status" value="1"/>
</dbReference>
<dbReference type="AlphaFoldDB" id="A0A8J4Y4H4"/>
<dbReference type="InterPro" id="IPR002156">
    <property type="entry name" value="RNaseH_domain"/>
</dbReference>
<proteinExistence type="predicted"/>
<evidence type="ECO:0000313" key="2">
    <source>
        <dbReference type="EMBL" id="KAG0720552.1"/>
    </source>
</evidence>
<dbReference type="Pfam" id="PF00075">
    <property type="entry name" value="RNase_H"/>
    <property type="match status" value="1"/>
</dbReference>
<dbReference type="OrthoDB" id="6375235at2759"/>
<gene>
    <name evidence="2" type="ORF">GWK47_048286</name>
</gene>
<dbReference type="GO" id="GO:0004523">
    <property type="term" value="F:RNA-DNA hybrid ribonuclease activity"/>
    <property type="evidence" value="ECO:0007669"/>
    <property type="project" value="InterPro"/>
</dbReference>
<reference evidence="2" key="1">
    <citation type="submission" date="2020-07" db="EMBL/GenBank/DDBJ databases">
        <title>The High-quality genome of the commercially important snow crab, Chionoecetes opilio.</title>
        <authorList>
            <person name="Jeong J.-H."/>
            <person name="Ryu S."/>
        </authorList>
    </citation>
    <scope>NUCLEOTIDE SEQUENCE</scope>
    <source>
        <strain evidence="2">MADBK_172401_WGS</strain>
        <tissue evidence="2">Digestive gland</tissue>
    </source>
</reference>
<organism evidence="2 3">
    <name type="scientific">Chionoecetes opilio</name>
    <name type="common">Atlantic snow crab</name>
    <name type="synonym">Cancer opilio</name>
    <dbReference type="NCBI Taxonomy" id="41210"/>
    <lineage>
        <taxon>Eukaryota</taxon>
        <taxon>Metazoa</taxon>
        <taxon>Ecdysozoa</taxon>
        <taxon>Arthropoda</taxon>
        <taxon>Crustacea</taxon>
        <taxon>Multicrustacea</taxon>
        <taxon>Malacostraca</taxon>
        <taxon>Eumalacostraca</taxon>
        <taxon>Eucarida</taxon>
        <taxon>Decapoda</taxon>
        <taxon>Pleocyemata</taxon>
        <taxon>Brachyura</taxon>
        <taxon>Eubrachyura</taxon>
        <taxon>Majoidea</taxon>
        <taxon>Majidae</taxon>
        <taxon>Chionoecetes</taxon>
    </lineage>
</organism>
<name>A0A8J4Y4H4_CHIOP</name>